<evidence type="ECO:0000313" key="7">
    <source>
        <dbReference type="EMBL" id="GAA0926566.1"/>
    </source>
</evidence>
<keyword evidence="4" id="KW-0804">Transcription</keyword>
<feature type="domain" description="OmpR/PhoB-type" evidence="6">
    <location>
        <begin position="1"/>
        <end position="93"/>
    </location>
</feature>
<gene>
    <name evidence="7" type="ORF">GCM10009560_28540</name>
</gene>
<comment type="similarity">
    <text evidence="1">Belongs to the AfsR/DnrI/RedD regulatory family.</text>
</comment>
<dbReference type="PANTHER" id="PTHR35807">
    <property type="entry name" value="TRANSCRIPTIONAL REGULATOR REDD-RELATED"/>
    <property type="match status" value="1"/>
</dbReference>
<dbReference type="PANTHER" id="PTHR35807:SF1">
    <property type="entry name" value="TRANSCRIPTIONAL REGULATOR REDD"/>
    <property type="match status" value="1"/>
</dbReference>
<comment type="caution">
    <text evidence="7">The sequence shown here is derived from an EMBL/GenBank/DDBJ whole genome shotgun (WGS) entry which is preliminary data.</text>
</comment>
<protein>
    <recommendedName>
        <fullName evidence="6">OmpR/PhoB-type domain-containing protein</fullName>
    </recommendedName>
</protein>
<evidence type="ECO:0000313" key="8">
    <source>
        <dbReference type="Proteomes" id="UP001501578"/>
    </source>
</evidence>
<dbReference type="SMART" id="SM01043">
    <property type="entry name" value="BTAD"/>
    <property type="match status" value="1"/>
</dbReference>
<dbReference type="InterPro" id="IPR051677">
    <property type="entry name" value="AfsR-DnrI-RedD_regulator"/>
</dbReference>
<dbReference type="InterPro" id="IPR011990">
    <property type="entry name" value="TPR-like_helical_dom_sf"/>
</dbReference>
<organism evidence="7 8">
    <name type="scientific">Nonomuraea longicatena</name>
    <dbReference type="NCBI Taxonomy" id="83682"/>
    <lineage>
        <taxon>Bacteria</taxon>
        <taxon>Bacillati</taxon>
        <taxon>Actinomycetota</taxon>
        <taxon>Actinomycetes</taxon>
        <taxon>Streptosporangiales</taxon>
        <taxon>Streptosporangiaceae</taxon>
        <taxon>Nonomuraea</taxon>
    </lineage>
</organism>
<evidence type="ECO:0000256" key="1">
    <source>
        <dbReference type="ARBA" id="ARBA00005820"/>
    </source>
</evidence>
<dbReference type="Pfam" id="PF00486">
    <property type="entry name" value="Trans_reg_C"/>
    <property type="match status" value="1"/>
</dbReference>
<dbReference type="Proteomes" id="UP001501578">
    <property type="component" value="Unassembled WGS sequence"/>
</dbReference>
<feature type="DNA-binding region" description="OmpR/PhoB-type" evidence="5">
    <location>
        <begin position="1"/>
        <end position="93"/>
    </location>
</feature>
<dbReference type="Gene3D" id="1.10.10.10">
    <property type="entry name" value="Winged helix-like DNA-binding domain superfamily/Winged helix DNA-binding domain"/>
    <property type="match status" value="1"/>
</dbReference>
<dbReference type="PROSITE" id="PS51755">
    <property type="entry name" value="OMPR_PHOB"/>
    <property type="match status" value="1"/>
</dbReference>
<evidence type="ECO:0000259" key="6">
    <source>
        <dbReference type="PROSITE" id="PS51755"/>
    </source>
</evidence>
<dbReference type="Gene3D" id="1.25.40.10">
    <property type="entry name" value="Tetratricopeptide repeat domain"/>
    <property type="match status" value="1"/>
</dbReference>
<keyword evidence="2" id="KW-0805">Transcription regulation</keyword>
<dbReference type="InterPro" id="IPR001867">
    <property type="entry name" value="OmpR/PhoB-type_DNA-bd"/>
</dbReference>
<evidence type="ECO:0000256" key="5">
    <source>
        <dbReference type="PROSITE-ProRule" id="PRU01091"/>
    </source>
</evidence>
<dbReference type="SUPFAM" id="SSF46894">
    <property type="entry name" value="C-terminal effector domain of the bipartite response regulators"/>
    <property type="match status" value="1"/>
</dbReference>
<dbReference type="EMBL" id="BAAAHQ010000012">
    <property type="protein sequence ID" value="GAA0926566.1"/>
    <property type="molecule type" value="Genomic_DNA"/>
</dbReference>
<dbReference type="SUPFAM" id="SSF48452">
    <property type="entry name" value="TPR-like"/>
    <property type="match status" value="1"/>
</dbReference>
<accession>A0ABN1PDZ3</accession>
<dbReference type="InterPro" id="IPR016032">
    <property type="entry name" value="Sig_transdc_resp-reg_C-effctor"/>
</dbReference>
<name>A0ABN1PDZ3_9ACTN</name>
<dbReference type="RefSeq" id="WP_343950313.1">
    <property type="nucleotide sequence ID" value="NZ_BAAAHQ010000012.1"/>
</dbReference>
<sequence length="254" mass="28429">MFRVLGSLEITAGDRLARVPGPRQRELLALLLLRANRVVTVSTMIELAWGERPPPTARRQAQNCVGRVRRLITELGLPPETIVTTPGGYLLAIGADRLDMLAFRARVHEGRALAGAGHVWKASRVYRGGLSLWRGPAFADVDLGPFDAEARLLDELRLTAHEECLALEMEFGRHGRLVPELAALVAEHPLRERLWGQLMLALYRAGRRAEALAVYQRARERIRRELGTEPGRRLRALRAAIARDEPLGPFPWVE</sequence>
<proteinExistence type="inferred from homology"/>
<keyword evidence="8" id="KW-1185">Reference proteome</keyword>
<dbReference type="Pfam" id="PF03704">
    <property type="entry name" value="BTAD"/>
    <property type="match status" value="1"/>
</dbReference>
<evidence type="ECO:0000256" key="4">
    <source>
        <dbReference type="ARBA" id="ARBA00023163"/>
    </source>
</evidence>
<dbReference type="InterPro" id="IPR036388">
    <property type="entry name" value="WH-like_DNA-bd_sf"/>
</dbReference>
<dbReference type="InterPro" id="IPR005158">
    <property type="entry name" value="BTAD"/>
</dbReference>
<dbReference type="CDD" id="cd15831">
    <property type="entry name" value="BTAD"/>
    <property type="match status" value="1"/>
</dbReference>
<evidence type="ECO:0000256" key="3">
    <source>
        <dbReference type="ARBA" id="ARBA00023125"/>
    </source>
</evidence>
<evidence type="ECO:0000256" key="2">
    <source>
        <dbReference type="ARBA" id="ARBA00023015"/>
    </source>
</evidence>
<reference evidence="7 8" key="1">
    <citation type="journal article" date="2019" name="Int. J. Syst. Evol. Microbiol.">
        <title>The Global Catalogue of Microorganisms (GCM) 10K type strain sequencing project: providing services to taxonomists for standard genome sequencing and annotation.</title>
        <authorList>
            <consortium name="The Broad Institute Genomics Platform"/>
            <consortium name="The Broad Institute Genome Sequencing Center for Infectious Disease"/>
            <person name="Wu L."/>
            <person name="Ma J."/>
        </authorList>
    </citation>
    <scope>NUCLEOTIDE SEQUENCE [LARGE SCALE GENOMIC DNA]</scope>
    <source>
        <strain evidence="7 8">JCM 11136</strain>
    </source>
</reference>
<keyword evidence="3 5" id="KW-0238">DNA-binding</keyword>
<dbReference type="SMART" id="SM00862">
    <property type="entry name" value="Trans_reg_C"/>
    <property type="match status" value="1"/>
</dbReference>